<feature type="transmembrane region" description="Helical" evidence="1">
    <location>
        <begin position="52"/>
        <end position="73"/>
    </location>
</feature>
<keyword evidence="1" id="KW-1133">Transmembrane helix</keyword>
<evidence type="ECO:0000313" key="2">
    <source>
        <dbReference type="EMBL" id="BEH02801.1"/>
    </source>
</evidence>
<reference evidence="2" key="1">
    <citation type="journal article" date="2024" name="Int. J. Syst. Evol. Microbiol.">
        <title>Brooklawnia propionicigenes sp. nov., a facultatively anaerobic, propionate-producing bacterium isolated from a methanogenic reactor treating waste from cattle farms.</title>
        <authorList>
            <person name="Akita Y."/>
            <person name="Ueki A."/>
            <person name="Tonouchi A."/>
            <person name="Sugawara Y."/>
            <person name="Honma S."/>
            <person name="Kaku N."/>
            <person name="Ueki K."/>
        </authorList>
    </citation>
    <scope>NUCLEOTIDE SEQUENCE</scope>
    <source>
        <strain evidence="2">SH051</strain>
    </source>
</reference>
<feature type="transmembrane region" description="Helical" evidence="1">
    <location>
        <begin position="85"/>
        <end position="105"/>
    </location>
</feature>
<name>A0AAN0MI06_9ACTN</name>
<gene>
    <name evidence="2" type="ORF">brsh051_20820</name>
</gene>
<keyword evidence="1" id="KW-0812">Transmembrane</keyword>
<evidence type="ECO:0000313" key="3">
    <source>
        <dbReference type="Proteomes" id="UP001431656"/>
    </source>
</evidence>
<evidence type="ECO:0000256" key="1">
    <source>
        <dbReference type="SAM" id="Phobius"/>
    </source>
</evidence>
<organism evidence="2 3">
    <name type="scientific">Brooklawnia propionicigenes</name>
    <dbReference type="NCBI Taxonomy" id="3041175"/>
    <lineage>
        <taxon>Bacteria</taxon>
        <taxon>Bacillati</taxon>
        <taxon>Actinomycetota</taxon>
        <taxon>Actinomycetes</taxon>
        <taxon>Propionibacteriales</taxon>
        <taxon>Propionibacteriaceae</taxon>
        <taxon>Brooklawnia</taxon>
    </lineage>
</organism>
<dbReference type="Proteomes" id="UP001431656">
    <property type="component" value="Chromosome"/>
</dbReference>
<keyword evidence="1" id="KW-0472">Membrane</keyword>
<sequence>MRFSRRRSSPPAVATLTAATAPSNDVSSSRYDLALTEARRGFDEQATQMTRVRTTMTGLLASGGVTFSVLVIATGQPMGANQQKLLIAAAVAFGILAICVVVGAWPRKVTPGVRPVDLIVWADEGDLPDTAARNLALHYEDAYEANKKQLDRLTHLHMVCLFMFALTIVILTARLIGV</sequence>
<protein>
    <submittedName>
        <fullName evidence="2">Uncharacterized protein</fullName>
    </submittedName>
</protein>
<accession>A0AAN0MI06</accession>
<dbReference type="EMBL" id="AP028056">
    <property type="protein sequence ID" value="BEH02801.1"/>
    <property type="molecule type" value="Genomic_DNA"/>
</dbReference>
<proteinExistence type="predicted"/>
<dbReference type="AlphaFoldDB" id="A0AAN0MI06"/>
<dbReference type="KEGG" id="broo:brsh051_20820"/>
<feature type="transmembrane region" description="Helical" evidence="1">
    <location>
        <begin position="156"/>
        <end position="176"/>
    </location>
</feature>
<keyword evidence="3" id="KW-1185">Reference proteome</keyword>